<evidence type="ECO:0000259" key="7">
    <source>
        <dbReference type="Pfam" id="PF02687"/>
    </source>
</evidence>
<evidence type="ECO:0000313" key="9">
    <source>
        <dbReference type="EMBL" id="OQP54180.1"/>
    </source>
</evidence>
<comment type="subcellular location">
    <subcellularLocation>
        <location evidence="1">Cell membrane</location>
        <topology evidence="1">Multi-pass membrane protein</topology>
    </subcellularLocation>
</comment>
<proteinExistence type="predicted"/>
<feature type="transmembrane region" description="Helical" evidence="6">
    <location>
        <begin position="759"/>
        <end position="779"/>
    </location>
</feature>
<feature type="transmembrane region" description="Helical" evidence="6">
    <location>
        <begin position="422"/>
        <end position="443"/>
    </location>
</feature>
<feature type="domain" description="ABC3 transporter permease C-terminal" evidence="7">
    <location>
        <begin position="287"/>
        <end position="395"/>
    </location>
</feature>
<sequence>MLKNYLTIAWRNLLKNKLFSSINIVGLALGMAIALLIGLWIADELQFDHYYQHHDRLARAAVTPYMNKDTIYTNLTIQMPLGNELRTNYGKDLKYVSLVADGGSHILAAGDKKMSGIAIYAEKDFPEMFTLDMVRGSRDVLKDPTTCMISQSKALAIFGHADPMNKIILIDNEIELKVGAVYSDLPENTTFYETACIMPWENKANWWNSKDPQGNWYNHNGALYVQVKDNVSMEQAAASVKEAPTSHIKGYTENATLFPLDKLHLYNEFTNGKMSGGRIQTVWLFGIIGIFVLLLACINFMNLSTARSERRAKEVGVRKAIGSLRTQLIGQFISESLAVSFLSLMLALFLVLISLPFFNGLAEKHMSLPWGDVRFWVLLLTFTFLTGLIAGSYPAFYLSAFKPIKVLKGTFRVGRLAAIPRKVLVVVQFTVSVTLIIGTIIVFRQIKYAKDRPVGYNREGLIAVNMNTNDLHKHDEVIRAALLQSGAITDMGETNSLPTEISSGNGGFYWKGVEPDNSYNFGTLSVNYDYGHTVGWQVVEGRDFSRNFPGDTASVMGGLIVNESAVKQMGLKHPVGEIVNYKGTIFANVPHVIVGVVKDMVMESPYDKPAPVMFFCGGYTGSMVIRVNPTMPMREALAKMEPIFKKYNPGSPFDFKFIDDIYAKKFAAEERIGHLAAFFAVLAVFISCLGLFGLASFMAEQRVKEIGVRKVLGATVFNLWKLLSKDFVVLVILSCCISIPIAWYFLHAWLAKYNYRTSLSWWVFMATGVGALLITLLTVSFQSIKAAIANPVKSLRTE</sequence>
<dbReference type="InterPro" id="IPR050250">
    <property type="entry name" value="Macrolide_Exporter_MacB"/>
</dbReference>
<feature type="transmembrane region" description="Helical" evidence="6">
    <location>
        <begin position="328"/>
        <end position="355"/>
    </location>
</feature>
<evidence type="ECO:0000256" key="4">
    <source>
        <dbReference type="ARBA" id="ARBA00022989"/>
    </source>
</evidence>
<evidence type="ECO:0000256" key="2">
    <source>
        <dbReference type="ARBA" id="ARBA00022475"/>
    </source>
</evidence>
<keyword evidence="3 6" id="KW-0812">Transmembrane</keyword>
<evidence type="ECO:0000256" key="6">
    <source>
        <dbReference type="SAM" id="Phobius"/>
    </source>
</evidence>
<feature type="domain" description="ABC3 transporter permease C-terminal" evidence="7">
    <location>
        <begin position="678"/>
        <end position="791"/>
    </location>
</feature>
<dbReference type="RefSeq" id="WP_014216588.1">
    <property type="nucleotide sequence ID" value="NZ_LWBO01000002.1"/>
</dbReference>
<name>A0ABX3P4T6_9BACT</name>
<feature type="transmembrane region" description="Helical" evidence="6">
    <location>
        <begin position="727"/>
        <end position="747"/>
    </location>
</feature>
<dbReference type="PANTHER" id="PTHR30572:SF18">
    <property type="entry name" value="ABC-TYPE MACROLIDE FAMILY EXPORT SYSTEM PERMEASE COMPONENT 2"/>
    <property type="match status" value="1"/>
</dbReference>
<protein>
    <submittedName>
        <fullName evidence="9">ABC transporter permease</fullName>
    </submittedName>
</protein>
<dbReference type="PANTHER" id="PTHR30572">
    <property type="entry name" value="MEMBRANE COMPONENT OF TRANSPORTER-RELATED"/>
    <property type="match status" value="1"/>
</dbReference>
<dbReference type="Pfam" id="PF12704">
    <property type="entry name" value="MacB_PCD"/>
    <property type="match status" value="1"/>
</dbReference>
<feature type="transmembrane region" description="Helical" evidence="6">
    <location>
        <begin position="21"/>
        <end position="42"/>
    </location>
</feature>
<accession>A0ABX3P4T6</accession>
<feature type="transmembrane region" description="Helical" evidence="6">
    <location>
        <begin position="282"/>
        <end position="303"/>
    </location>
</feature>
<dbReference type="Proteomes" id="UP000192277">
    <property type="component" value="Unassembled WGS sequence"/>
</dbReference>
<evidence type="ECO:0000313" key="10">
    <source>
        <dbReference type="Proteomes" id="UP000192277"/>
    </source>
</evidence>
<dbReference type="Pfam" id="PF02687">
    <property type="entry name" value="FtsX"/>
    <property type="match status" value="2"/>
</dbReference>
<organism evidence="9 10">
    <name type="scientific">Niastella koreensis</name>
    <dbReference type="NCBI Taxonomy" id="354356"/>
    <lineage>
        <taxon>Bacteria</taxon>
        <taxon>Pseudomonadati</taxon>
        <taxon>Bacteroidota</taxon>
        <taxon>Chitinophagia</taxon>
        <taxon>Chitinophagales</taxon>
        <taxon>Chitinophagaceae</taxon>
        <taxon>Niastella</taxon>
    </lineage>
</organism>
<feature type="transmembrane region" description="Helical" evidence="6">
    <location>
        <begin position="375"/>
        <end position="401"/>
    </location>
</feature>
<dbReference type="InterPro" id="IPR003838">
    <property type="entry name" value="ABC3_permease_C"/>
</dbReference>
<keyword evidence="10" id="KW-1185">Reference proteome</keyword>
<evidence type="ECO:0000256" key="5">
    <source>
        <dbReference type="ARBA" id="ARBA00023136"/>
    </source>
</evidence>
<feature type="transmembrane region" description="Helical" evidence="6">
    <location>
        <begin position="675"/>
        <end position="699"/>
    </location>
</feature>
<reference evidence="9 10" key="1">
    <citation type="submission" date="2016-04" db="EMBL/GenBank/DDBJ databases">
        <authorList>
            <person name="Chen L."/>
            <person name="Zhuang W."/>
            <person name="Wang G."/>
        </authorList>
    </citation>
    <scope>NUCLEOTIDE SEQUENCE [LARGE SCALE GENOMIC DNA]</scope>
    <source>
        <strain evidence="10">GR20</strain>
    </source>
</reference>
<gene>
    <name evidence="9" type="ORF">A4D02_21125</name>
</gene>
<keyword evidence="2" id="KW-1003">Cell membrane</keyword>
<dbReference type="InterPro" id="IPR025857">
    <property type="entry name" value="MacB_PCD"/>
</dbReference>
<keyword evidence="4 6" id="KW-1133">Transmembrane helix</keyword>
<evidence type="ECO:0000256" key="1">
    <source>
        <dbReference type="ARBA" id="ARBA00004651"/>
    </source>
</evidence>
<dbReference type="EMBL" id="LWBO01000002">
    <property type="protein sequence ID" value="OQP54180.1"/>
    <property type="molecule type" value="Genomic_DNA"/>
</dbReference>
<comment type="caution">
    <text evidence="9">The sequence shown here is derived from an EMBL/GenBank/DDBJ whole genome shotgun (WGS) entry which is preliminary data.</text>
</comment>
<evidence type="ECO:0000256" key="3">
    <source>
        <dbReference type="ARBA" id="ARBA00022692"/>
    </source>
</evidence>
<evidence type="ECO:0000259" key="8">
    <source>
        <dbReference type="Pfam" id="PF12704"/>
    </source>
</evidence>
<keyword evidence="5 6" id="KW-0472">Membrane</keyword>
<feature type="domain" description="MacB-like periplasmic core" evidence="8">
    <location>
        <begin position="20"/>
        <end position="242"/>
    </location>
</feature>